<keyword evidence="4 6" id="KW-0472">Membrane</keyword>
<proteinExistence type="predicted"/>
<keyword evidence="8" id="KW-1185">Reference proteome</keyword>
<evidence type="ECO:0000313" key="8">
    <source>
        <dbReference type="Proteomes" id="UP001597453"/>
    </source>
</evidence>
<dbReference type="InterPro" id="IPR039376">
    <property type="entry name" value="Ferritin_CCC1_N"/>
</dbReference>
<protein>
    <submittedName>
        <fullName evidence="7">VIT1/CCC1 family protein</fullName>
    </submittedName>
</protein>
<evidence type="ECO:0000256" key="2">
    <source>
        <dbReference type="ARBA" id="ARBA00022692"/>
    </source>
</evidence>
<evidence type="ECO:0000313" key="7">
    <source>
        <dbReference type="EMBL" id="MFD2675024.1"/>
    </source>
</evidence>
<dbReference type="RefSeq" id="WP_245610537.1">
    <property type="nucleotide sequence ID" value="NZ_JBHUNF010000004.1"/>
</dbReference>
<comment type="caution">
    <text evidence="7">The sequence shown here is derived from an EMBL/GenBank/DDBJ whole genome shotgun (WGS) entry which is preliminary data.</text>
</comment>
<sequence length="376" mass="39532">MPNRSPAPQPRPERIPHREDPTPADIRRWRRYLADEQAEAETYRALAKKRKGEEREVLLALAEAERRHEQHWLDKLGPEHAAKRVSPSFGTRLFGVFARHFGSVFALAMMQNAEARSPYSTDPDATDQMEADEAVHTEVVRSLAQRSRARMSGSFRAAVFGANDGLVSNLALVLGVGATGVGGGVVLATGIAGLLAGALSMAAGEYVSVSSQQELLDASTPNPETARKLPALDVNANELALVYRARGMNADEAASRAAEAMALQTGLTTDPVSAVDTTESLEELGTPMGAAISSFLCFAIGALFPVLPWLFGMVGLPAVVTAAVVVGAALLFTGGVVGVLSGSTPWKRALRQLVIGYGAAGITYALGLAFGGVVAG</sequence>
<feature type="transmembrane region" description="Helical" evidence="6">
    <location>
        <begin position="184"/>
        <end position="203"/>
    </location>
</feature>
<keyword evidence="3 6" id="KW-1133">Transmembrane helix</keyword>
<evidence type="ECO:0000256" key="5">
    <source>
        <dbReference type="SAM" id="MobiDB-lite"/>
    </source>
</evidence>
<feature type="compositionally biased region" description="Pro residues" evidence="5">
    <location>
        <begin position="1"/>
        <end position="10"/>
    </location>
</feature>
<dbReference type="InterPro" id="IPR008217">
    <property type="entry name" value="Ccc1_fam"/>
</dbReference>
<organism evidence="7 8">
    <name type="scientific">Gulosibacter bifidus</name>
    <dbReference type="NCBI Taxonomy" id="272239"/>
    <lineage>
        <taxon>Bacteria</taxon>
        <taxon>Bacillati</taxon>
        <taxon>Actinomycetota</taxon>
        <taxon>Actinomycetes</taxon>
        <taxon>Micrococcales</taxon>
        <taxon>Microbacteriaceae</taxon>
        <taxon>Gulosibacter</taxon>
    </lineage>
</organism>
<dbReference type="PANTHER" id="PTHR31851">
    <property type="entry name" value="FE(2+)/MN(2+) TRANSPORTER PCL1"/>
    <property type="match status" value="1"/>
</dbReference>
<reference evidence="8" key="1">
    <citation type="journal article" date="2019" name="Int. J. Syst. Evol. Microbiol.">
        <title>The Global Catalogue of Microorganisms (GCM) 10K type strain sequencing project: providing services to taxonomists for standard genome sequencing and annotation.</title>
        <authorList>
            <consortium name="The Broad Institute Genomics Platform"/>
            <consortium name="The Broad Institute Genome Sequencing Center for Infectious Disease"/>
            <person name="Wu L."/>
            <person name="Ma J."/>
        </authorList>
    </citation>
    <scope>NUCLEOTIDE SEQUENCE [LARGE SCALE GENOMIC DNA]</scope>
    <source>
        <strain evidence="8">TISTR 1511</strain>
    </source>
</reference>
<feature type="region of interest" description="Disordered" evidence="5">
    <location>
        <begin position="1"/>
        <end position="25"/>
    </location>
</feature>
<name>A0ABW5RKH2_9MICO</name>
<evidence type="ECO:0000256" key="3">
    <source>
        <dbReference type="ARBA" id="ARBA00022989"/>
    </source>
</evidence>
<evidence type="ECO:0000256" key="6">
    <source>
        <dbReference type="SAM" id="Phobius"/>
    </source>
</evidence>
<keyword evidence="2 6" id="KW-0812">Transmembrane</keyword>
<dbReference type="Proteomes" id="UP001597453">
    <property type="component" value="Unassembled WGS sequence"/>
</dbReference>
<gene>
    <name evidence="7" type="ORF">ACFSUQ_06925</name>
</gene>
<dbReference type="Pfam" id="PF01988">
    <property type="entry name" value="VIT1"/>
    <property type="match status" value="1"/>
</dbReference>
<dbReference type="CDD" id="cd01044">
    <property type="entry name" value="Ferritin_CCC1_N"/>
    <property type="match status" value="1"/>
</dbReference>
<evidence type="ECO:0000256" key="1">
    <source>
        <dbReference type="ARBA" id="ARBA00004127"/>
    </source>
</evidence>
<feature type="transmembrane region" description="Helical" evidence="6">
    <location>
        <begin position="317"/>
        <end position="341"/>
    </location>
</feature>
<feature type="transmembrane region" description="Helical" evidence="6">
    <location>
        <begin position="290"/>
        <end position="311"/>
    </location>
</feature>
<comment type="subcellular location">
    <subcellularLocation>
        <location evidence="1">Endomembrane system</location>
        <topology evidence="1">Multi-pass membrane protein</topology>
    </subcellularLocation>
</comment>
<feature type="compositionally biased region" description="Basic and acidic residues" evidence="5">
    <location>
        <begin position="11"/>
        <end position="25"/>
    </location>
</feature>
<feature type="transmembrane region" description="Helical" evidence="6">
    <location>
        <begin position="353"/>
        <end position="375"/>
    </location>
</feature>
<evidence type="ECO:0000256" key="4">
    <source>
        <dbReference type="ARBA" id="ARBA00023136"/>
    </source>
</evidence>
<accession>A0ABW5RKH2</accession>
<dbReference type="EMBL" id="JBHUNF010000004">
    <property type="protein sequence ID" value="MFD2675024.1"/>
    <property type="molecule type" value="Genomic_DNA"/>
</dbReference>